<dbReference type="GO" id="GO:0071555">
    <property type="term" value="P:cell wall organization"/>
    <property type="evidence" value="ECO:0007669"/>
    <property type="project" value="UniProtKB-KW"/>
</dbReference>
<reference evidence="5" key="1">
    <citation type="submission" date="2016-10" db="EMBL/GenBank/DDBJ databases">
        <authorList>
            <person name="Varghese N."/>
            <person name="Submissions S."/>
        </authorList>
    </citation>
    <scope>NUCLEOTIDE SEQUENCE [LARGE SCALE GENOMIC DNA]</scope>
    <source>
        <strain evidence="5">DSM 5463</strain>
    </source>
</reference>
<evidence type="ECO:0000259" key="3">
    <source>
        <dbReference type="PROSITE" id="PS51781"/>
    </source>
</evidence>
<gene>
    <name evidence="4" type="ORF">SAMN05660865_01819</name>
</gene>
<dbReference type="GO" id="GO:0009253">
    <property type="term" value="P:peptidoglycan catabolic process"/>
    <property type="evidence" value="ECO:0007669"/>
    <property type="project" value="InterPro"/>
</dbReference>
<dbReference type="Pfam" id="PF01520">
    <property type="entry name" value="Amidase_3"/>
    <property type="match status" value="1"/>
</dbReference>
<dbReference type="SMART" id="SM00287">
    <property type="entry name" value="SH3b"/>
    <property type="match status" value="1"/>
</dbReference>
<keyword evidence="1" id="KW-0378">Hydrolase</keyword>
<evidence type="ECO:0000256" key="1">
    <source>
        <dbReference type="ARBA" id="ARBA00022801"/>
    </source>
</evidence>
<dbReference type="Gene3D" id="3.40.630.40">
    <property type="entry name" value="Zn-dependent exopeptidases"/>
    <property type="match status" value="1"/>
</dbReference>
<dbReference type="Pfam" id="PF08239">
    <property type="entry name" value="SH3_3"/>
    <property type="match status" value="1"/>
</dbReference>
<organism evidence="4 5">
    <name type="scientific">Caloramator fervidus</name>
    <dbReference type="NCBI Taxonomy" id="29344"/>
    <lineage>
        <taxon>Bacteria</taxon>
        <taxon>Bacillati</taxon>
        <taxon>Bacillota</taxon>
        <taxon>Clostridia</taxon>
        <taxon>Eubacteriales</taxon>
        <taxon>Clostridiaceae</taxon>
        <taxon>Caloramator</taxon>
    </lineage>
</organism>
<keyword evidence="2" id="KW-0961">Cell wall biogenesis/degradation</keyword>
<feature type="domain" description="SH3b" evidence="3">
    <location>
        <begin position="178"/>
        <end position="237"/>
    </location>
</feature>
<dbReference type="PANTHER" id="PTHR30404">
    <property type="entry name" value="N-ACETYLMURAMOYL-L-ALANINE AMIDASE"/>
    <property type="match status" value="1"/>
</dbReference>
<evidence type="ECO:0000313" key="5">
    <source>
        <dbReference type="Proteomes" id="UP000242850"/>
    </source>
</evidence>
<dbReference type="SMART" id="SM00646">
    <property type="entry name" value="Ami_3"/>
    <property type="match status" value="1"/>
</dbReference>
<dbReference type="InterPro" id="IPR002508">
    <property type="entry name" value="MurNAc-LAA_cat"/>
</dbReference>
<dbReference type="Proteomes" id="UP000242850">
    <property type="component" value="Unassembled WGS sequence"/>
</dbReference>
<keyword evidence="5" id="KW-1185">Reference proteome</keyword>
<sequence>MPKICIDPGHGGKDSGAVGIFKEKDLNLKVALNLGKILKDSGQTVVFTRTTDVFIELADRVRISNNERADVFVSIHQNGAPNNSARGVETYYYRGSEKGKALALNIQKELVNLNYTLDRGVKEAEYYVIKYSKAVAVLVECGFVTNEQDAKAVDEKAYEIAFAIAKGIGKFLGFEVKQRIVTVVADVLNIRKGPSVKYQVVGTYKKGDKIVIIEEQDGWGRTDKGWINLNYVKKPAG</sequence>
<dbReference type="PROSITE" id="PS51781">
    <property type="entry name" value="SH3B"/>
    <property type="match status" value="1"/>
</dbReference>
<dbReference type="GO" id="GO:0030288">
    <property type="term" value="C:outer membrane-bounded periplasmic space"/>
    <property type="evidence" value="ECO:0007669"/>
    <property type="project" value="TreeGrafter"/>
</dbReference>
<name>A0A1H5XNC2_9CLOT</name>
<dbReference type="InterPro" id="IPR050695">
    <property type="entry name" value="N-acetylmuramoyl_amidase_3"/>
</dbReference>
<evidence type="ECO:0000256" key="2">
    <source>
        <dbReference type="ARBA" id="ARBA00023316"/>
    </source>
</evidence>
<dbReference type="Gene3D" id="2.30.30.40">
    <property type="entry name" value="SH3 Domains"/>
    <property type="match status" value="1"/>
</dbReference>
<dbReference type="EMBL" id="FNUK01000034">
    <property type="protein sequence ID" value="SEG13269.1"/>
    <property type="molecule type" value="Genomic_DNA"/>
</dbReference>
<protein>
    <submittedName>
        <fullName evidence="4">N-acetylmuramoyl-L-alanine amidase</fullName>
    </submittedName>
</protein>
<dbReference type="GO" id="GO:0008745">
    <property type="term" value="F:N-acetylmuramoyl-L-alanine amidase activity"/>
    <property type="evidence" value="ECO:0007669"/>
    <property type="project" value="InterPro"/>
</dbReference>
<dbReference type="CDD" id="cd02696">
    <property type="entry name" value="MurNAc-LAA"/>
    <property type="match status" value="1"/>
</dbReference>
<dbReference type="AlphaFoldDB" id="A0A1H5XNC2"/>
<dbReference type="SUPFAM" id="SSF53187">
    <property type="entry name" value="Zn-dependent exopeptidases"/>
    <property type="match status" value="1"/>
</dbReference>
<dbReference type="InterPro" id="IPR003646">
    <property type="entry name" value="SH3-like_bac-type"/>
</dbReference>
<evidence type="ECO:0000313" key="4">
    <source>
        <dbReference type="EMBL" id="SEG13269.1"/>
    </source>
</evidence>
<proteinExistence type="predicted"/>
<dbReference type="PANTHER" id="PTHR30404:SF0">
    <property type="entry name" value="N-ACETYLMURAMOYL-L-ALANINE AMIDASE AMIC"/>
    <property type="match status" value="1"/>
</dbReference>
<dbReference type="OrthoDB" id="9772024at2"/>
<dbReference type="RefSeq" id="WP_103896709.1">
    <property type="nucleotide sequence ID" value="NZ_FNUK01000034.1"/>
</dbReference>
<accession>A0A1H5XNC2</accession>